<name>A0A1D6I1Y2_MAIZE</name>
<protein>
    <submittedName>
        <fullName evidence="2">MD-2-related lipid recognition domain-containing protein / ML domain-containing protein</fullName>
    </submittedName>
</protein>
<sequence length="172" mass="18186">MAPARAAPVRTRPSASAPVAARCPTGPSQIPSTALKLRSVTRAVINVVLPLPDLVQTVSPANPASTAEEYTHMVALSRRVVTLYRQVVTLAAGTACRSLSPVTPSALDSGGCGATGSKTIEKRKLVIDVKYFFFYVHSEPHDICGETSCLASGDFMLSHQQTLLGFTPLGTY</sequence>
<feature type="region of interest" description="Disordered" evidence="1">
    <location>
        <begin position="1"/>
        <end position="24"/>
    </location>
</feature>
<accession>A0A1D6I1Y2</accession>
<proteinExistence type="predicted"/>
<dbReference type="AlphaFoldDB" id="A0A1D6I1Y2"/>
<gene>
    <name evidence="2" type="ORF">ZEAMMB73_Zm00001d020081</name>
</gene>
<evidence type="ECO:0000313" key="2">
    <source>
        <dbReference type="EMBL" id="ONM54215.1"/>
    </source>
</evidence>
<feature type="compositionally biased region" description="Low complexity" evidence="1">
    <location>
        <begin position="1"/>
        <end position="18"/>
    </location>
</feature>
<dbReference type="PANTHER" id="PTHR11306:SF62">
    <property type="entry name" value="OS07G0159800 PROTEIN"/>
    <property type="match status" value="1"/>
</dbReference>
<dbReference type="GO" id="GO:0032934">
    <property type="term" value="F:sterol binding"/>
    <property type="evidence" value="ECO:0007669"/>
    <property type="project" value="InterPro"/>
</dbReference>
<dbReference type="GO" id="GO:0015918">
    <property type="term" value="P:sterol transport"/>
    <property type="evidence" value="ECO:0007669"/>
    <property type="project" value="InterPro"/>
</dbReference>
<dbReference type="PANTHER" id="PTHR11306">
    <property type="entry name" value="NIEMANN PICK TYPE C2 PROTEIN NPC2-RELATED"/>
    <property type="match status" value="1"/>
</dbReference>
<organism evidence="2">
    <name type="scientific">Zea mays</name>
    <name type="common">Maize</name>
    <dbReference type="NCBI Taxonomy" id="4577"/>
    <lineage>
        <taxon>Eukaryota</taxon>
        <taxon>Viridiplantae</taxon>
        <taxon>Streptophyta</taxon>
        <taxon>Embryophyta</taxon>
        <taxon>Tracheophyta</taxon>
        <taxon>Spermatophyta</taxon>
        <taxon>Magnoliopsida</taxon>
        <taxon>Liliopsida</taxon>
        <taxon>Poales</taxon>
        <taxon>Poaceae</taxon>
        <taxon>PACMAD clade</taxon>
        <taxon>Panicoideae</taxon>
        <taxon>Andropogonodae</taxon>
        <taxon>Andropogoneae</taxon>
        <taxon>Tripsacinae</taxon>
        <taxon>Zea</taxon>
    </lineage>
</organism>
<reference evidence="2" key="1">
    <citation type="submission" date="2015-12" db="EMBL/GenBank/DDBJ databases">
        <title>Update maize B73 reference genome by single molecule sequencing technologies.</title>
        <authorList>
            <consortium name="Maize Genome Sequencing Project"/>
            <person name="Ware D."/>
        </authorList>
    </citation>
    <scope>NUCLEOTIDE SEQUENCE [LARGE SCALE GENOMIC DNA]</scope>
    <source>
        <tissue evidence="2">Seedling</tissue>
    </source>
</reference>
<dbReference type="InParanoid" id="A0A1D6I1Y2"/>
<dbReference type="EMBL" id="CM007650">
    <property type="protein sequence ID" value="ONM54215.1"/>
    <property type="molecule type" value="Genomic_DNA"/>
</dbReference>
<evidence type="ECO:0000256" key="1">
    <source>
        <dbReference type="SAM" id="MobiDB-lite"/>
    </source>
</evidence>
<dbReference type="InterPro" id="IPR039670">
    <property type="entry name" value="NPC2-like"/>
</dbReference>
<dbReference type="ExpressionAtlas" id="A0A1D6I1Y2">
    <property type="expression patterns" value="baseline and differential"/>
</dbReference>